<organism evidence="1">
    <name type="scientific">Anguilla anguilla</name>
    <name type="common">European freshwater eel</name>
    <name type="synonym">Muraena anguilla</name>
    <dbReference type="NCBI Taxonomy" id="7936"/>
    <lineage>
        <taxon>Eukaryota</taxon>
        <taxon>Metazoa</taxon>
        <taxon>Chordata</taxon>
        <taxon>Craniata</taxon>
        <taxon>Vertebrata</taxon>
        <taxon>Euteleostomi</taxon>
        <taxon>Actinopterygii</taxon>
        <taxon>Neopterygii</taxon>
        <taxon>Teleostei</taxon>
        <taxon>Anguilliformes</taxon>
        <taxon>Anguillidae</taxon>
        <taxon>Anguilla</taxon>
    </lineage>
</organism>
<name>A0A0E9SGI8_ANGAN</name>
<dbReference type="EMBL" id="GBXM01068171">
    <property type="protein sequence ID" value="JAH40406.1"/>
    <property type="molecule type" value="Transcribed_RNA"/>
</dbReference>
<sequence>MKLPFHLHKNRSHKPSLCVIETIYFQLYSRSSKCSYPYMS</sequence>
<dbReference type="AlphaFoldDB" id="A0A0E9SGI8"/>
<reference evidence="1" key="2">
    <citation type="journal article" date="2015" name="Fish Shellfish Immunol.">
        <title>Early steps in the European eel (Anguilla anguilla)-Vibrio vulnificus interaction in the gills: Role of the RtxA13 toxin.</title>
        <authorList>
            <person name="Callol A."/>
            <person name="Pajuelo D."/>
            <person name="Ebbesson L."/>
            <person name="Teles M."/>
            <person name="MacKenzie S."/>
            <person name="Amaro C."/>
        </authorList>
    </citation>
    <scope>NUCLEOTIDE SEQUENCE</scope>
</reference>
<protein>
    <submittedName>
        <fullName evidence="1">Uncharacterized protein</fullName>
    </submittedName>
</protein>
<accession>A0A0E9SGI8</accession>
<proteinExistence type="predicted"/>
<reference evidence="1" key="1">
    <citation type="submission" date="2014-11" db="EMBL/GenBank/DDBJ databases">
        <authorList>
            <person name="Amaro Gonzalez C."/>
        </authorList>
    </citation>
    <scope>NUCLEOTIDE SEQUENCE</scope>
</reference>
<evidence type="ECO:0000313" key="1">
    <source>
        <dbReference type="EMBL" id="JAH40406.1"/>
    </source>
</evidence>